<evidence type="ECO:0000313" key="9">
    <source>
        <dbReference type="Proteomes" id="UP000187506"/>
    </source>
</evidence>
<dbReference type="CDD" id="cd00609">
    <property type="entry name" value="AAT_like"/>
    <property type="match status" value="1"/>
</dbReference>
<evidence type="ECO:0000256" key="1">
    <source>
        <dbReference type="ARBA" id="ARBA00001933"/>
    </source>
</evidence>
<dbReference type="GO" id="GO:0030170">
    <property type="term" value="F:pyridoxal phosphate binding"/>
    <property type="evidence" value="ECO:0007669"/>
    <property type="project" value="InterPro"/>
</dbReference>
<dbReference type="RefSeq" id="WP_076734133.1">
    <property type="nucleotide sequence ID" value="NZ_CP019352.1"/>
</dbReference>
<comment type="similarity">
    <text evidence="2 6">Belongs to the class-I pyridoxal-phosphate-dependent aminotransferase family.</text>
</comment>
<dbReference type="Gene3D" id="3.90.1150.10">
    <property type="entry name" value="Aspartate Aminotransferase, domain 1"/>
    <property type="match status" value="1"/>
</dbReference>
<evidence type="ECO:0000313" key="8">
    <source>
        <dbReference type="EMBL" id="APY01230.1"/>
    </source>
</evidence>
<dbReference type="PANTHER" id="PTHR46383:SF1">
    <property type="entry name" value="ASPARTATE AMINOTRANSFERASE"/>
    <property type="match status" value="1"/>
</dbReference>
<dbReference type="PANTHER" id="PTHR46383">
    <property type="entry name" value="ASPARTATE AMINOTRANSFERASE"/>
    <property type="match status" value="1"/>
</dbReference>
<keyword evidence="5" id="KW-0663">Pyridoxal phosphate</keyword>
<comment type="cofactor">
    <cofactor evidence="1 6">
        <name>pyridoxal 5'-phosphate</name>
        <dbReference type="ChEBI" id="CHEBI:597326"/>
    </cofactor>
</comment>
<keyword evidence="4 6" id="KW-0808">Transferase</keyword>
<gene>
    <name evidence="8" type="ORF">BWR22_13240</name>
</gene>
<dbReference type="Gene3D" id="3.40.640.10">
    <property type="entry name" value="Type I PLP-dependent aspartate aminotransferase-like (Major domain)"/>
    <property type="match status" value="1"/>
</dbReference>
<keyword evidence="9" id="KW-1185">Reference proteome</keyword>
<accession>A0AAC9LMI6</accession>
<dbReference type="InterPro" id="IPR004838">
    <property type="entry name" value="NHTrfase_class1_PyrdxlP-BS"/>
</dbReference>
<evidence type="ECO:0000256" key="2">
    <source>
        <dbReference type="ARBA" id="ARBA00007441"/>
    </source>
</evidence>
<sequence>MNQLSDRINNMSTSATLAMAAKARELRAEGKDIIGLSLGEPDFNTPDFIKDAAIQAINDNYNSYSPVDGYVDLKEAVITKFKRDNNLTYTLPQIVVSTGAKQSLYNIAQVMINDGDEVILPCPYWVSYSDIVKVAGGVPVEVKTSIDTDFKMTASQLEAAITPKTKMLWFSSPCNPSGSLYSKEELESLAVVLKKHPNIYVVSDEIYEHINYTGKPHASMAGIDGMFNNTITVNGVSKAFAMTGWRVGFIGAPDWIARACNKMQGQVTSGTNCIAQRAVITALNAEPSVVKYMIDEFKTRRDMVLNLLADIEGFNTNTPEGAFYVFPNISYFFGKTLRGKTINNATDFSLYLLEEALVATVTGEAFGNPDCIRISYAASQEQIKEAIKRIKAALA</sequence>
<organism evidence="8 9">
    <name type="scientific">Lacinutrix venerupis</name>
    <dbReference type="NCBI Taxonomy" id="1486034"/>
    <lineage>
        <taxon>Bacteria</taxon>
        <taxon>Pseudomonadati</taxon>
        <taxon>Bacteroidota</taxon>
        <taxon>Flavobacteriia</taxon>
        <taxon>Flavobacteriales</taxon>
        <taxon>Flavobacteriaceae</taxon>
        <taxon>Lacinutrix</taxon>
    </lineage>
</organism>
<dbReference type="InterPro" id="IPR050596">
    <property type="entry name" value="AspAT/PAT-like"/>
</dbReference>
<dbReference type="GO" id="GO:0006520">
    <property type="term" value="P:amino acid metabolic process"/>
    <property type="evidence" value="ECO:0007669"/>
    <property type="project" value="InterPro"/>
</dbReference>
<dbReference type="GO" id="GO:0008483">
    <property type="term" value="F:transaminase activity"/>
    <property type="evidence" value="ECO:0007669"/>
    <property type="project" value="UniProtKB-KW"/>
</dbReference>
<protein>
    <recommendedName>
        <fullName evidence="6">Aminotransferase</fullName>
        <ecNumber evidence="6">2.6.1.-</ecNumber>
    </recommendedName>
</protein>
<evidence type="ECO:0000256" key="6">
    <source>
        <dbReference type="RuleBase" id="RU000481"/>
    </source>
</evidence>
<feature type="domain" description="Aminotransferase class I/classII large" evidence="7">
    <location>
        <begin position="31"/>
        <end position="390"/>
    </location>
</feature>
<proteinExistence type="inferred from homology"/>
<dbReference type="EMBL" id="CP019352">
    <property type="protein sequence ID" value="APY01230.1"/>
    <property type="molecule type" value="Genomic_DNA"/>
</dbReference>
<evidence type="ECO:0000259" key="7">
    <source>
        <dbReference type="Pfam" id="PF00155"/>
    </source>
</evidence>
<dbReference type="InterPro" id="IPR015422">
    <property type="entry name" value="PyrdxlP-dep_Trfase_small"/>
</dbReference>
<dbReference type="InterPro" id="IPR015421">
    <property type="entry name" value="PyrdxlP-dep_Trfase_major"/>
</dbReference>
<reference evidence="8 9" key="1">
    <citation type="submission" date="2017-01" db="EMBL/GenBank/DDBJ databases">
        <title>Complete genome of Lacinutrix venerupis DOK2-8 isolated from seawater in Dokdo.</title>
        <authorList>
            <person name="Chi W.-J."/>
            <person name="Kim J.H."/>
        </authorList>
    </citation>
    <scope>NUCLEOTIDE SEQUENCE [LARGE SCALE GENOMIC DNA]</scope>
    <source>
        <strain evidence="8 9">DOK2-8</strain>
    </source>
</reference>
<dbReference type="SUPFAM" id="SSF53383">
    <property type="entry name" value="PLP-dependent transferases"/>
    <property type="match status" value="1"/>
</dbReference>
<evidence type="ECO:0000256" key="3">
    <source>
        <dbReference type="ARBA" id="ARBA00022576"/>
    </source>
</evidence>
<dbReference type="KEGG" id="lvn:BWR22_13240"/>
<evidence type="ECO:0000256" key="4">
    <source>
        <dbReference type="ARBA" id="ARBA00022679"/>
    </source>
</evidence>
<keyword evidence="3 6" id="KW-0032">Aminotransferase</keyword>
<dbReference type="EC" id="2.6.1.-" evidence="6"/>
<dbReference type="InterPro" id="IPR015424">
    <property type="entry name" value="PyrdxlP-dep_Trfase"/>
</dbReference>
<dbReference type="InterPro" id="IPR004839">
    <property type="entry name" value="Aminotransferase_I/II_large"/>
</dbReference>
<dbReference type="FunFam" id="3.40.640.10:FF:000033">
    <property type="entry name" value="Aspartate aminotransferase"/>
    <property type="match status" value="1"/>
</dbReference>
<name>A0AAC9LMI6_9FLAO</name>
<dbReference type="Proteomes" id="UP000187506">
    <property type="component" value="Chromosome"/>
</dbReference>
<dbReference type="Pfam" id="PF00155">
    <property type="entry name" value="Aminotran_1_2"/>
    <property type="match status" value="1"/>
</dbReference>
<evidence type="ECO:0000256" key="5">
    <source>
        <dbReference type="ARBA" id="ARBA00022898"/>
    </source>
</evidence>
<dbReference type="AlphaFoldDB" id="A0AAC9LMI6"/>
<dbReference type="PROSITE" id="PS00105">
    <property type="entry name" value="AA_TRANSFER_CLASS_1"/>
    <property type="match status" value="1"/>
</dbReference>